<reference evidence="9 10" key="1">
    <citation type="journal article" date="2014" name="PLoS ONE">
        <title>Genome Information of Methylobacterium oryzae, a Plant-Probiotic Methylotroph in the Phyllosphere.</title>
        <authorList>
            <person name="Kwak M.J."/>
            <person name="Jeong H."/>
            <person name="Madhaiyan M."/>
            <person name="Lee Y."/>
            <person name="Sa T.M."/>
            <person name="Oh T.K."/>
            <person name="Kim J.F."/>
        </authorList>
    </citation>
    <scope>NUCLEOTIDE SEQUENCE [LARGE SCALE GENOMIC DNA]</scope>
    <source>
        <strain evidence="9 10">CBMB20</strain>
    </source>
</reference>
<evidence type="ECO:0000313" key="10">
    <source>
        <dbReference type="Proteomes" id="UP000029492"/>
    </source>
</evidence>
<keyword evidence="4 6" id="KW-0238">DNA-binding</keyword>
<evidence type="ECO:0000256" key="6">
    <source>
        <dbReference type="RuleBase" id="RU000716"/>
    </source>
</evidence>
<proteinExistence type="inferred from homology"/>
<dbReference type="GO" id="GO:0006352">
    <property type="term" value="P:DNA-templated transcription initiation"/>
    <property type="evidence" value="ECO:0007669"/>
    <property type="project" value="InterPro"/>
</dbReference>
<evidence type="ECO:0000256" key="2">
    <source>
        <dbReference type="ARBA" id="ARBA00023015"/>
    </source>
</evidence>
<feature type="domain" description="RNA polymerase sigma factor 70 region 4 type 2" evidence="8">
    <location>
        <begin position="176"/>
        <end position="228"/>
    </location>
</feature>
<dbReference type="eggNOG" id="COG1595">
    <property type="taxonomic scope" value="Bacteria"/>
</dbReference>
<dbReference type="PANTHER" id="PTHR43133">
    <property type="entry name" value="RNA POLYMERASE ECF-TYPE SIGMA FACTO"/>
    <property type="match status" value="1"/>
</dbReference>
<feature type="domain" description="RNA polymerase sigma-70 region 2" evidence="7">
    <location>
        <begin position="88"/>
        <end position="150"/>
    </location>
</feature>
<keyword evidence="10" id="KW-1185">Reference proteome</keyword>
<keyword evidence="5 6" id="KW-0804">Transcription</keyword>
<sequence>MPDTEGSSLLDPVTDRAEEAGAETRHGLPEAVRAHLGTLLGRAYDRIGLGSEPASDPFADLLARLETALAQAEGERDKLFRAGLLEVVPALHRFAVSLTRDPAAADDLVQDTLLRGWRGRGGFTPGTNLEAWLFTILRNVFYSQHRKQGREVADTDGTYAERLTSIPEQGGHLDLQDVRAALDRLAPVMREALVLVAIENLSYDEAAAVMNCRIGTVKSRVWRAREQLARMLGYSGAEIGSDGVMLSVTGSSA</sequence>
<name>A0A089NSH2_9HYPH</name>
<dbReference type="KEGG" id="mor:MOC_1725"/>
<dbReference type="PROSITE" id="PS01063">
    <property type="entry name" value="SIGMA70_ECF"/>
    <property type="match status" value="1"/>
</dbReference>
<protein>
    <recommendedName>
        <fullName evidence="6">RNA polymerase sigma factor</fullName>
    </recommendedName>
</protein>
<organism evidence="9 10">
    <name type="scientific">Methylobacterium oryzae CBMB20</name>
    <dbReference type="NCBI Taxonomy" id="693986"/>
    <lineage>
        <taxon>Bacteria</taxon>
        <taxon>Pseudomonadati</taxon>
        <taxon>Pseudomonadota</taxon>
        <taxon>Alphaproteobacteria</taxon>
        <taxon>Hyphomicrobiales</taxon>
        <taxon>Methylobacteriaceae</taxon>
        <taxon>Methylobacterium</taxon>
    </lineage>
</organism>
<evidence type="ECO:0000259" key="8">
    <source>
        <dbReference type="Pfam" id="PF08281"/>
    </source>
</evidence>
<dbReference type="InterPro" id="IPR039425">
    <property type="entry name" value="RNA_pol_sigma-70-like"/>
</dbReference>
<dbReference type="HOGENOM" id="CLU_047691_1_2_5"/>
<dbReference type="Proteomes" id="UP000029492">
    <property type="component" value="Chromosome"/>
</dbReference>
<dbReference type="InterPro" id="IPR007627">
    <property type="entry name" value="RNA_pol_sigma70_r2"/>
</dbReference>
<dbReference type="EMBL" id="CP003811">
    <property type="protein sequence ID" value="AIQ89480.1"/>
    <property type="molecule type" value="Genomic_DNA"/>
</dbReference>
<dbReference type="STRING" id="693986.MOC_1725"/>
<dbReference type="NCBIfam" id="TIGR02937">
    <property type="entry name" value="sigma70-ECF"/>
    <property type="match status" value="1"/>
</dbReference>
<evidence type="ECO:0000256" key="1">
    <source>
        <dbReference type="ARBA" id="ARBA00010641"/>
    </source>
</evidence>
<dbReference type="GO" id="GO:0016987">
    <property type="term" value="F:sigma factor activity"/>
    <property type="evidence" value="ECO:0007669"/>
    <property type="project" value="UniProtKB-KW"/>
</dbReference>
<dbReference type="AlphaFoldDB" id="A0A089NSH2"/>
<dbReference type="InterPro" id="IPR013325">
    <property type="entry name" value="RNA_pol_sigma_r2"/>
</dbReference>
<evidence type="ECO:0000256" key="5">
    <source>
        <dbReference type="ARBA" id="ARBA00023163"/>
    </source>
</evidence>
<dbReference type="SUPFAM" id="SSF88659">
    <property type="entry name" value="Sigma3 and sigma4 domains of RNA polymerase sigma factors"/>
    <property type="match status" value="1"/>
</dbReference>
<dbReference type="InterPro" id="IPR014284">
    <property type="entry name" value="RNA_pol_sigma-70_dom"/>
</dbReference>
<dbReference type="GO" id="GO:0003677">
    <property type="term" value="F:DNA binding"/>
    <property type="evidence" value="ECO:0007669"/>
    <property type="project" value="UniProtKB-KW"/>
</dbReference>
<gene>
    <name evidence="9" type="ORF">MOC_1725</name>
</gene>
<dbReference type="InterPro" id="IPR013249">
    <property type="entry name" value="RNA_pol_sigma70_r4_t2"/>
</dbReference>
<accession>A0A089NSH2</accession>
<dbReference type="Gene3D" id="1.10.1740.10">
    <property type="match status" value="1"/>
</dbReference>
<dbReference type="GeneID" id="96606410"/>
<dbReference type="SUPFAM" id="SSF88946">
    <property type="entry name" value="Sigma2 domain of RNA polymerase sigma factors"/>
    <property type="match status" value="1"/>
</dbReference>
<dbReference type="InterPro" id="IPR000838">
    <property type="entry name" value="RNA_pol_sigma70_ECF_CS"/>
</dbReference>
<dbReference type="Pfam" id="PF08281">
    <property type="entry name" value="Sigma70_r4_2"/>
    <property type="match status" value="1"/>
</dbReference>
<evidence type="ECO:0000313" key="9">
    <source>
        <dbReference type="EMBL" id="AIQ89480.1"/>
    </source>
</evidence>
<dbReference type="RefSeq" id="WP_043382349.1">
    <property type="nucleotide sequence ID" value="NZ_CP003811.1"/>
</dbReference>
<comment type="similarity">
    <text evidence="1 6">Belongs to the sigma-70 factor family. ECF subfamily.</text>
</comment>
<keyword evidence="2 6" id="KW-0805">Transcription regulation</keyword>
<dbReference type="InterPro" id="IPR013324">
    <property type="entry name" value="RNA_pol_sigma_r3/r4-like"/>
</dbReference>
<evidence type="ECO:0000256" key="4">
    <source>
        <dbReference type="ARBA" id="ARBA00023125"/>
    </source>
</evidence>
<dbReference type="CDD" id="cd06171">
    <property type="entry name" value="Sigma70_r4"/>
    <property type="match status" value="1"/>
</dbReference>
<dbReference type="PANTHER" id="PTHR43133:SF25">
    <property type="entry name" value="RNA POLYMERASE SIGMA FACTOR RFAY-RELATED"/>
    <property type="match status" value="1"/>
</dbReference>
<evidence type="ECO:0000259" key="7">
    <source>
        <dbReference type="Pfam" id="PF04542"/>
    </source>
</evidence>
<dbReference type="InterPro" id="IPR036388">
    <property type="entry name" value="WH-like_DNA-bd_sf"/>
</dbReference>
<evidence type="ECO:0000256" key="3">
    <source>
        <dbReference type="ARBA" id="ARBA00023082"/>
    </source>
</evidence>
<dbReference type="Pfam" id="PF04542">
    <property type="entry name" value="Sigma70_r2"/>
    <property type="match status" value="1"/>
</dbReference>
<keyword evidence="3 6" id="KW-0731">Sigma factor</keyword>
<dbReference type="Gene3D" id="1.10.10.10">
    <property type="entry name" value="Winged helix-like DNA-binding domain superfamily/Winged helix DNA-binding domain"/>
    <property type="match status" value="1"/>
</dbReference>